<dbReference type="EMBL" id="CP076754">
    <property type="protein sequence ID" value="QWW25432.1"/>
    <property type="molecule type" value="Genomic_DNA"/>
</dbReference>
<name>A0A2H0ZI99_CANAR</name>
<keyword evidence="2 5" id="KW-0813">Transport</keyword>
<evidence type="ECO:0000313" key="8">
    <source>
        <dbReference type="EMBL" id="QWW25432.1"/>
    </source>
</evidence>
<dbReference type="GO" id="GO:0006886">
    <property type="term" value="P:intracellular protein transport"/>
    <property type="evidence" value="ECO:0007669"/>
    <property type="project" value="UniProtKB-UniRule"/>
</dbReference>
<dbReference type="InterPro" id="IPR011012">
    <property type="entry name" value="Longin-like_dom_sf"/>
</dbReference>
<dbReference type="VEuPathDB" id="FungiDB:CJJ07_004333"/>
<dbReference type="EMBL" id="PEKT02000008">
    <property type="protein sequence ID" value="PIS50381.1"/>
    <property type="molecule type" value="Genomic_DNA"/>
</dbReference>
<dbReference type="PRINTS" id="PR00314">
    <property type="entry name" value="CLATHRINADPT"/>
</dbReference>
<dbReference type="GO" id="GO:0016192">
    <property type="term" value="P:vesicle-mediated transport"/>
    <property type="evidence" value="ECO:0007669"/>
    <property type="project" value="InterPro"/>
</dbReference>
<dbReference type="STRING" id="498019.A0A2H0ZI99"/>
<comment type="subcellular location">
    <subcellularLocation>
        <location evidence="1">Endomembrane system</location>
    </subcellularLocation>
</comment>
<comment type="similarity">
    <text evidence="5">Belongs to the adaptor complexes medium subunit family.</text>
</comment>
<dbReference type="VEuPathDB" id="FungiDB:B9J08_004196"/>
<dbReference type="GO" id="GO:0030131">
    <property type="term" value="C:clathrin adaptor complex"/>
    <property type="evidence" value="ECO:0007669"/>
    <property type="project" value="UniProtKB-UniRule"/>
</dbReference>
<dbReference type="PROSITE" id="PS51072">
    <property type="entry name" value="MHD"/>
    <property type="match status" value="1"/>
</dbReference>
<sequence>MISALFIFNAKGDVLMSRLFKSGVRQSVSDVFRIQVINTAARSNSSRDVRSPVLTLGSTSFLHTRLGNMWLVAVTRSNQDSSVIFEFLFTFAALLRHFFLKDPGHQLKEEVITGNFCAIYEMLGETLQFGYPTNMEPTYLASVVPGLPQPKTGFDFHASLRKPNSEKTLERAASSAMDHSYDSNMVSWRDSGIKYRRNEIFLNVDEKVNITLDNRGRCLRSFIDGVISMKTHLSGMPVCRFGFADDRSDTGLLDKISLDDFKFHKCVDLAKYDTDRVIRFVPPDGAFQLMSYHISNPFVLPFKVVPKVSVVGDRMTIRVILRSTFESTVAATGVTVTIPTPGEILKNNITCTNGKARYSPGENTITWKFSKVFGESEHSLIADLKLPEADEFSSKHPTTNRKPLGLDFTMDMFSASGLSVKFLKVVEKSNYRTVKWIKYTTSAGSYEIRM</sequence>
<reference evidence="8" key="3">
    <citation type="submission" date="2021-06" db="EMBL/GenBank/DDBJ databases">
        <title>Candida auris outbreak in lebanese hospital.</title>
        <authorList>
            <person name="Finianos M."/>
        </authorList>
    </citation>
    <scope>NUCLEOTIDE SEQUENCE</scope>
    <source>
        <strain evidence="8">CA7LBN</strain>
    </source>
</reference>
<dbReference type="PANTHER" id="PTHR10529">
    <property type="entry name" value="AP COMPLEX SUBUNIT MU"/>
    <property type="match status" value="1"/>
</dbReference>
<reference evidence="7" key="1">
    <citation type="journal article" date="2017" name="Clin. Infect. Dis.">
        <title>Simultaneous emergence of multidrug-resistant Candida auris on 3 continents confirmed by whole-genome sequencing and epidemiological analyses.</title>
        <authorList>
            <person name="Lockhart S.R."/>
            <person name="Etienne K.A."/>
            <person name="Vallabhaneni S."/>
            <person name="Farooqi J."/>
            <person name="Chowdhary A."/>
            <person name="Govender N.P."/>
            <person name="Colombo A.L."/>
            <person name="Calvo B."/>
            <person name="Cuomo C.A."/>
            <person name="Desjardins C.A."/>
            <person name="Berkow E.L."/>
            <person name="Castanheira M."/>
            <person name="Magobo R.E."/>
            <person name="Jabeen K."/>
            <person name="Asghar R.J."/>
            <person name="Meis J.F."/>
            <person name="Jackson B."/>
            <person name="Chiller T."/>
            <person name="Litvintseva A.P."/>
        </authorList>
    </citation>
    <scope>NUCLEOTIDE SEQUENCE [LARGE SCALE GENOMIC DNA]</scope>
    <source>
        <strain evidence="7">B8441</strain>
    </source>
</reference>
<dbReference type="GO" id="GO:0012505">
    <property type="term" value="C:endomembrane system"/>
    <property type="evidence" value="ECO:0007669"/>
    <property type="project" value="UniProtKB-SubCell"/>
</dbReference>
<feature type="domain" description="MHD" evidence="6">
    <location>
        <begin position="197"/>
        <end position="449"/>
    </location>
</feature>
<dbReference type="PIRSF" id="PIRSF005992">
    <property type="entry name" value="Clathrin_mu"/>
    <property type="match status" value="1"/>
</dbReference>
<dbReference type="InterPro" id="IPR001392">
    <property type="entry name" value="Clathrin_mu"/>
</dbReference>
<keyword evidence="3 5" id="KW-0653">Protein transport</keyword>
<dbReference type="VEuPathDB" id="FungiDB:CJI97_004260"/>
<dbReference type="SUPFAM" id="SSF64356">
    <property type="entry name" value="SNARE-like"/>
    <property type="match status" value="1"/>
</dbReference>
<dbReference type="SUPFAM" id="SSF49447">
    <property type="entry name" value="Second domain of Mu2 adaptin subunit (ap50) of ap2 adaptor"/>
    <property type="match status" value="1"/>
</dbReference>
<evidence type="ECO:0000259" key="6">
    <source>
        <dbReference type="PROSITE" id="PS51072"/>
    </source>
</evidence>
<accession>A0A2H0ZI99</accession>
<gene>
    <name evidence="7" type="ORF">B9J08_004196</name>
    <name evidence="8" type="ORF">CA7LBN_004319</name>
</gene>
<evidence type="ECO:0000256" key="2">
    <source>
        <dbReference type="ARBA" id="ARBA00022448"/>
    </source>
</evidence>
<evidence type="ECO:0000313" key="7">
    <source>
        <dbReference type="EMBL" id="PIS50381.1"/>
    </source>
</evidence>
<evidence type="ECO:0000256" key="1">
    <source>
        <dbReference type="ARBA" id="ARBA00004308"/>
    </source>
</evidence>
<dbReference type="InterPro" id="IPR043532">
    <property type="entry name" value="AP2_Mu_N"/>
</dbReference>
<dbReference type="VEuPathDB" id="FungiDB:QG37_05026"/>
<dbReference type="InterPro" id="IPR036168">
    <property type="entry name" value="AP2_Mu_C_sf"/>
</dbReference>
<dbReference type="Gene3D" id="3.30.450.60">
    <property type="match status" value="1"/>
</dbReference>
<dbReference type="OMA" id="VWKIPRI"/>
<dbReference type="AlphaFoldDB" id="A0A2H0ZI99"/>
<dbReference type="Pfam" id="PF00928">
    <property type="entry name" value="Adap_comp_sub"/>
    <property type="match status" value="1"/>
</dbReference>
<keyword evidence="4" id="KW-0472">Membrane</keyword>
<dbReference type="InterPro" id="IPR050431">
    <property type="entry name" value="Adaptor_comp_med_subunit"/>
</dbReference>
<reference evidence="7" key="2">
    <citation type="submission" date="2017-11" db="EMBL/GenBank/DDBJ databases">
        <title>Candida auris genome assembly and annotation.</title>
        <authorList>
            <person name="Munoz J.F."/>
            <person name="Gade L.G."/>
            <person name="Chow N.A."/>
            <person name="Litvintseva A.P."/>
            <person name="Loparev V.N."/>
            <person name="Cuomo C.A."/>
        </authorList>
    </citation>
    <scope>NUCLEOTIDE SEQUENCE</scope>
    <source>
        <strain evidence="7">B8441</strain>
    </source>
</reference>
<proteinExistence type="inferred from homology"/>
<dbReference type="CDD" id="cd14836">
    <property type="entry name" value="AP2_Mu_N"/>
    <property type="match status" value="1"/>
</dbReference>
<evidence type="ECO:0000256" key="5">
    <source>
        <dbReference type="PIRNR" id="PIRNR005992"/>
    </source>
</evidence>
<dbReference type="VEuPathDB" id="FungiDB:CJI96_0005224"/>
<organism evidence="7">
    <name type="scientific">Candidozyma auris</name>
    <name type="common">Yeast</name>
    <name type="synonym">Candida auris</name>
    <dbReference type="NCBI Taxonomy" id="498019"/>
    <lineage>
        <taxon>Eukaryota</taxon>
        <taxon>Fungi</taxon>
        <taxon>Dikarya</taxon>
        <taxon>Ascomycota</taxon>
        <taxon>Saccharomycotina</taxon>
        <taxon>Pichiomycetes</taxon>
        <taxon>Metschnikowiaceae</taxon>
        <taxon>Candidozyma</taxon>
    </lineage>
</organism>
<protein>
    <recommendedName>
        <fullName evidence="6">MHD domain-containing protein</fullName>
    </recommendedName>
</protein>
<dbReference type="VEuPathDB" id="FungiDB:CJJ09_005224"/>
<evidence type="ECO:0000256" key="3">
    <source>
        <dbReference type="ARBA" id="ARBA00022927"/>
    </source>
</evidence>
<dbReference type="InterPro" id="IPR028565">
    <property type="entry name" value="MHD"/>
</dbReference>
<evidence type="ECO:0000256" key="4">
    <source>
        <dbReference type="ARBA" id="ARBA00023136"/>
    </source>
</evidence>
<dbReference type="Gene3D" id="2.60.40.1170">
    <property type="entry name" value="Mu homology domain, subdomain B"/>
    <property type="match status" value="2"/>
</dbReference>
<dbReference type="Proteomes" id="UP000825438">
    <property type="component" value="Chromosome VI"/>
</dbReference>
<dbReference type="FunFam" id="3.30.450.60:FF:000002">
    <property type="entry name" value="AP-2 complex subunit mu, putative"/>
    <property type="match status" value="1"/>
</dbReference>